<organism evidence="1 2">
    <name type="scientific">Panagrolaimus sp. JU765</name>
    <dbReference type="NCBI Taxonomy" id="591449"/>
    <lineage>
        <taxon>Eukaryota</taxon>
        <taxon>Metazoa</taxon>
        <taxon>Ecdysozoa</taxon>
        <taxon>Nematoda</taxon>
        <taxon>Chromadorea</taxon>
        <taxon>Rhabditida</taxon>
        <taxon>Tylenchina</taxon>
        <taxon>Panagrolaimomorpha</taxon>
        <taxon>Panagrolaimoidea</taxon>
        <taxon>Panagrolaimidae</taxon>
        <taxon>Panagrolaimus</taxon>
    </lineage>
</organism>
<evidence type="ECO:0000313" key="1">
    <source>
        <dbReference type="Proteomes" id="UP000887576"/>
    </source>
</evidence>
<dbReference type="WBParaSite" id="JU765_v2.g8123.t1">
    <property type="protein sequence ID" value="JU765_v2.g8123.t1"/>
    <property type="gene ID" value="JU765_v2.g8123"/>
</dbReference>
<accession>A0AC34RM33</accession>
<protein>
    <submittedName>
        <fullName evidence="2">Uncharacterized protein</fullName>
    </submittedName>
</protein>
<evidence type="ECO:0000313" key="2">
    <source>
        <dbReference type="WBParaSite" id="JU765_v2.g8123.t1"/>
    </source>
</evidence>
<reference evidence="2" key="1">
    <citation type="submission" date="2022-11" db="UniProtKB">
        <authorList>
            <consortium name="WormBaseParasite"/>
        </authorList>
    </citation>
    <scope>IDENTIFICATION</scope>
</reference>
<proteinExistence type="predicted"/>
<sequence>MMKSSDDYISNISLGIAFAVYFIRATDLAISIERFIATIYSKNYEKTKKFKIIGPIFLCFCLIFGIFTGLIFGVGDFPFYFKYPCVFAIDVVNITGIQLLMISNRKRRKFRLLQNIGLSQKYQIEENLQVLYLFRIQSILTLCGGSVTYFMIYVRYGLGLSDVPRAVGSVVSLDSILIVFGSDGFYGLQAQRTV</sequence>
<name>A0AC34RM33_9BILA</name>
<dbReference type="Proteomes" id="UP000887576">
    <property type="component" value="Unplaced"/>
</dbReference>